<dbReference type="AlphaFoldDB" id="A0A5B8FHB4"/>
<dbReference type="EMBL" id="CP040818">
    <property type="protein sequence ID" value="QDL91808.1"/>
    <property type="molecule type" value="Genomic_DNA"/>
</dbReference>
<proteinExistence type="predicted"/>
<evidence type="ECO:0000313" key="2">
    <source>
        <dbReference type="Proteomes" id="UP000305888"/>
    </source>
</evidence>
<organism evidence="1 2">
    <name type="scientific">Paroceanicella profunda</name>
    <dbReference type="NCBI Taxonomy" id="2579971"/>
    <lineage>
        <taxon>Bacteria</taxon>
        <taxon>Pseudomonadati</taxon>
        <taxon>Pseudomonadota</taxon>
        <taxon>Alphaproteobacteria</taxon>
        <taxon>Rhodobacterales</taxon>
        <taxon>Paracoccaceae</taxon>
        <taxon>Paroceanicella</taxon>
    </lineage>
</organism>
<keyword evidence="2" id="KW-1185">Reference proteome</keyword>
<gene>
    <name evidence="1" type="ORF">FDP22_08485</name>
</gene>
<sequence>MSFRITGLAADPFLPLYGLDTDILAARGILRMTAGAAPDFPDRVELRHAREGETVLLLNHVSQPAASPYRATLAIFVIEGAETAYDRVDTVPEVMRPRLLSLRGFDEEGMMRDADVVEGTAVEGLIDRLFEMPEITEIHAHYARRGCFAGRITRG</sequence>
<dbReference type="Pfam" id="PF06718">
    <property type="entry name" value="DUF1203"/>
    <property type="match status" value="1"/>
</dbReference>
<dbReference type="Proteomes" id="UP000305888">
    <property type="component" value="Chromosome"/>
</dbReference>
<dbReference type="OrthoDB" id="5953307at2"/>
<dbReference type="RefSeq" id="WP_138572140.1">
    <property type="nucleotide sequence ID" value="NZ_CP040818.1"/>
</dbReference>
<reference evidence="1 2" key="1">
    <citation type="submission" date="2019-06" db="EMBL/GenBank/DDBJ databases">
        <title>Genome sequence of Rhodobacteraceae bacterium D4M1.</title>
        <authorList>
            <person name="Cao J."/>
        </authorList>
    </citation>
    <scope>NUCLEOTIDE SEQUENCE [LARGE SCALE GENOMIC DNA]</scope>
    <source>
        <strain evidence="1 2">D4M1</strain>
    </source>
</reference>
<name>A0A5B8FHB4_9RHOB</name>
<accession>A0A5B8FHB4</accession>
<dbReference type="InterPro" id="IPR009593">
    <property type="entry name" value="DUF1203"/>
</dbReference>
<dbReference type="KEGG" id="ppru:FDP22_08485"/>
<protein>
    <submittedName>
        <fullName evidence="1">DUF1203 domain-containing protein</fullName>
    </submittedName>
</protein>
<evidence type="ECO:0000313" key="1">
    <source>
        <dbReference type="EMBL" id="QDL91808.1"/>
    </source>
</evidence>